<keyword evidence="3" id="KW-1185">Reference proteome</keyword>
<evidence type="ECO:0000313" key="3">
    <source>
        <dbReference type="Proteomes" id="UP000657385"/>
    </source>
</evidence>
<accession>A0A931B8U4</accession>
<feature type="domain" description="NAD(P)-binding" evidence="1">
    <location>
        <begin position="9"/>
        <end position="195"/>
    </location>
</feature>
<dbReference type="Proteomes" id="UP000657385">
    <property type="component" value="Unassembled WGS sequence"/>
</dbReference>
<dbReference type="SUPFAM" id="SSF51735">
    <property type="entry name" value="NAD(P)-binding Rossmann-fold domains"/>
    <property type="match status" value="1"/>
</dbReference>
<evidence type="ECO:0000313" key="2">
    <source>
        <dbReference type="EMBL" id="MBF9070782.1"/>
    </source>
</evidence>
<reference evidence="2" key="1">
    <citation type="submission" date="2020-11" db="EMBL/GenBank/DDBJ databases">
        <title>Isolation and identification of active actinomycetes.</title>
        <authorList>
            <person name="Yu B."/>
        </authorList>
    </citation>
    <scope>NUCLEOTIDE SEQUENCE</scope>
    <source>
        <strain evidence="2">NEAU-YB345</strain>
    </source>
</reference>
<sequence>MNSPLAVIGGAGRVGGLVARRLAEEGARVRVVSRNPRHAPQRVPSGVEVFEADVREADTLRVALRGCAGVVFSVEPGTAESGPDSPESTMYDGVRNVLAAATAEGERPYFVLVSQIFVTRREHPMNAYGRLLDWRLRGEDAVRESGLPYTVVRPSWLTDEHFAGERVRLEQGDSGQGWVSRADVAEACVQALRSPTAENRTFELYNEPGAVSEDWTGRFARLAPDRVLTRAAY</sequence>
<gene>
    <name evidence="2" type="ORF">I2501_22450</name>
</gene>
<organism evidence="2 3">
    <name type="scientific">Streptacidiphilus fuscans</name>
    <dbReference type="NCBI Taxonomy" id="2789292"/>
    <lineage>
        <taxon>Bacteria</taxon>
        <taxon>Bacillati</taxon>
        <taxon>Actinomycetota</taxon>
        <taxon>Actinomycetes</taxon>
        <taxon>Kitasatosporales</taxon>
        <taxon>Streptomycetaceae</taxon>
        <taxon>Streptacidiphilus</taxon>
    </lineage>
</organism>
<dbReference type="PANTHER" id="PTHR15020">
    <property type="entry name" value="FLAVIN REDUCTASE-RELATED"/>
    <property type="match status" value="1"/>
</dbReference>
<dbReference type="InterPro" id="IPR036291">
    <property type="entry name" value="NAD(P)-bd_dom_sf"/>
</dbReference>
<dbReference type="Gene3D" id="3.40.50.720">
    <property type="entry name" value="NAD(P)-binding Rossmann-like Domain"/>
    <property type="match status" value="1"/>
</dbReference>
<dbReference type="RefSeq" id="WP_196195941.1">
    <property type="nucleotide sequence ID" value="NZ_JADPRT010000009.1"/>
</dbReference>
<protein>
    <submittedName>
        <fullName evidence="2">SDR family oxidoreductase</fullName>
    </submittedName>
</protein>
<dbReference type="EMBL" id="JADPRT010000009">
    <property type="protein sequence ID" value="MBF9070782.1"/>
    <property type="molecule type" value="Genomic_DNA"/>
</dbReference>
<proteinExistence type="predicted"/>
<dbReference type="CDD" id="cd05243">
    <property type="entry name" value="SDR_a5"/>
    <property type="match status" value="1"/>
</dbReference>
<name>A0A931B8U4_9ACTN</name>
<dbReference type="Pfam" id="PF13460">
    <property type="entry name" value="NAD_binding_10"/>
    <property type="match status" value="1"/>
</dbReference>
<dbReference type="AlphaFoldDB" id="A0A931B8U4"/>
<comment type="caution">
    <text evidence="2">The sequence shown here is derived from an EMBL/GenBank/DDBJ whole genome shotgun (WGS) entry which is preliminary data.</text>
</comment>
<evidence type="ECO:0000259" key="1">
    <source>
        <dbReference type="Pfam" id="PF13460"/>
    </source>
</evidence>
<dbReference type="PANTHER" id="PTHR15020:SF50">
    <property type="entry name" value="UPF0659 PROTEIN YMR090W"/>
    <property type="match status" value="1"/>
</dbReference>
<dbReference type="InterPro" id="IPR016040">
    <property type="entry name" value="NAD(P)-bd_dom"/>
</dbReference>